<organism evidence="1 2">
    <name type="scientific">Chlamydomonas eustigma</name>
    <dbReference type="NCBI Taxonomy" id="1157962"/>
    <lineage>
        <taxon>Eukaryota</taxon>
        <taxon>Viridiplantae</taxon>
        <taxon>Chlorophyta</taxon>
        <taxon>core chlorophytes</taxon>
        <taxon>Chlorophyceae</taxon>
        <taxon>CS clade</taxon>
        <taxon>Chlamydomonadales</taxon>
        <taxon>Chlamydomonadaceae</taxon>
        <taxon>Chlamydomonas</taxon>
    </lineage>
</organism>
<accession>A0A250XIA1</accession>
<dbReference type="AlphaFoldDB" id="A0A250XIA1"/>
<keyword evidence="2" id="KW-1185">Reference proteome</keyword>
<dbReference type="Proteomes" id="UP000232323">
    <property type="component" value="Unassembled WGS sequence"/>
</dbReference>
<reference evidence="1 2" key="1">
    <citation type="submission" date="2017-08" db="EMBL/GenBank/DDBJ databases">
        <title>Acidophilic green algal genome provides insights into adaptation to an acidic environment.</title>
        <authorList>
            <person name="Hirooka S."/>
            <person name="Hirose Y."/>
            <person name="Kanesaki Y."/>
            <person name="Higuchi S."/>
            <person name="Fujiwara T."/>
            <person name="Onuma R."/>
            <person name="Era A."/>
            <person name="Ohbayashi R."/>
            <person name="Uzuka A."/>
            <person name="Nozaki H."/>
            <person name="Yoshikawa H."/>
            <person name="Miyagishima S.Y."/>
        </authorList>
    </citation>
    <scope>NUCLEOTIDE SEQUENCE [LARGE SCALE GENOMIC DNA]</scope>
    <source>
        <strain evidence="1 2">NIES-2499</strain>
    </source>
</reference>
<dbReference type="EMBL" id="BEGY01000085">
    <property type="protein sequence ID" value="GAX82736.1"/>
    <property type="molecule type" value="Genomic_DNA"/>
</dbReference>
<sequence length="362" mass="39420">MSSSATFHNHDGARMLSKHSFSAELSSGQHHLRGAVELRDAVTLQGDISDGTLSDRVEHLVPPPHVAERKTHVVRAEAAESARDIEGVQVTNMVSDLHGGMQGGAAQQGKAMRAGFLIKQSNPTAGSSLATEVKMRKSTHTNKHLPTASISQTETAVTQNPKSGGEPAAMVTFADAEVLSEIAQHGIRDIQNVQRVAECKNEDALRSLILNRSQVEDLMVTTLVLCRYAKPVPTEKLIRMVQVVRNDHSKDLMKDVQRLQYNEAAMRRPLFTSFDFSINETTLQKGWSMQLLAATVLFSGSISVVKAVKSALYGRPGMQDNTQLELGMGSIQVTHEESQGKHALKTFLVEAVALKGDHEVSN</sequence>
<evidence type="ECO:0000313" key="2">
    <source>
        <dbReference type="Proteomes" id="UP000232323"/>
    </source>
</evidence>
<name>A0A250XIA1_9CHLO</name>
<comment type="caution">
    <text evidence="1">The sequence shown here is derived from an EMBL/GenBank/DDBJ whole genome shotgun (WGS) entry which is preliminary data.</text>
</comment>
<proteinExistence type="predicted"/>
<gene>
    <name evidence="1" type="ORF">CEUSTIGMA_g10162.t1</name>
</gene>
<protein>
    <submittedName>
        <fullName evidence="1">Uncharacterized protein</fullName>
    </submittedName>
</protein>
<evidence type="ECO:0000313" key="1">
    <source>
        <dbReference type="EMBL" id="GAX82736.1"/>
    </source>
</evidence>